<dbReference type="InterPro" id="IPR017853">
    <property type="entry name" value="GH"/>
</dbReference>
<dbReference type="RefSeq" id="WP_074659671.1">
    <property type="nucleotide sequence ID" value="NZ_MUGV01000007.1"/>
</dbReference>
<organism evidence="4 5">
    <name type="scientific">Flavobacterium frigidimaris</name>
    <dbReference type="NCBI Taxonomy" id="262320"/>
    <lineage>
        <taxon>Bacteria</taxon>
        <taxon>Pseudomonadati</taxon>
        <taxon>Bacteroidota</taxon>
        <taxon>Flavobacteriia</taxon>
        <taxon>Flavobacteriales</taxon>
        <taxon>Flavobacteriaceae</taxon>
        <taxon>Flavobacterium</taxon>
    </lineage>
</organism>
<dbReference type="Proteomes" id="UP000198382">
    <property type="component" value="Unassembled WGS sequence"/>
</dbReference>
<evidence type="ECO:0000313" key="4">
    <source>
        <dbReference type="EMBL" id="OXA81499.1"/>
    </source>
</evidence>
<gene>
    <name evidence="4" type="ORF">B0A65_03195</name>
</gene>
<dbReference type="Gene3D" id="3.20.20.80">
    <property type="entry name" value="Glycosidases"/>
    <property type="match status" value="1"/>
</dbReference>
<dbReference type="InterPro" id="IPR025277">
    <property type="entry name" value="Apiosidase-like_cat_dom"/>
</dbReference>
<dbReference type="PANTHER" id="PTHR37836:SF3">
    <property type="entry name" value="ENDOGLUCANASE"/>
    <property type="match status" value="1"/>
</dbReference>
<feature type="signal peptide" evidence="1">
    <location>
        <begin position="1"/>
        <end position="26"/>
    </location>
</feature>
<feature type="domain" description="Putative collagen-binding" evidence="2">
    <location>
        <begin position="374"/>
        <end position="463"/>
    </location>
</feature>
<feature type="chain" id="PRO_5047348020" evidence="1">
    <location>
        <begin position="27"/>
        <end position="472"/>
    </location>
</feature>
<dbReference type="InterPro" id="IPR024749">
    <property type="entry name" value="Collagen-bd_put"/>
</dbReference>
<dbReference type="Pfam" id="PF13204">
    <property type="entry name" value="Apiosidase"/>
    <property type="match status" value="1"/>
</dbReference>
<keyword evidence="4" id="KW-0378">Hydrolase</keyword>
<dbReference type="EMBL" id="MUGV01000007">
    <property type="protein sequence ID" value="OXA81499.1"/>
    <property type="molecule type" value="Genomic_DNA"/>
</dbReference>
<name>A0ABX4BVJ3_FLAFR</name>
<proteinExistence type="predicted"/>
<evidence type="ECO:0000259" key="3">
    <source>
        <dbReference type="Pfam" id="PF13204"/>
    </source>
</evidence>
<dbReference type="GO" id="GO:0016787">
    <property type="term" value="F:hydrolase activity"/>
    <property type="evidence" value="ECO:0007669"/>
    <property type="project" value="UniProtKB-KW"/>
</dbReference>
<dbReference type="SUPFAM" id="SSF51445">
    <property type="entry name" value="(Trans)glycosidases"/>
    <property type="match status" value="1"/>
</dbReference>
<reference evidence="4 5" key="1">
    <citation type="submission" date="2016-11" db="EMBL/GenBank/DDBJ databases">
        <title>Whole genomes of Flavobacteriaceae.</title>
        <authorList>
            <person name="Stine C."/>
            <person name="Li C."/>
            <person name="Tadesse D."/>
        </authorList>
    </citation>
    <scope>NUCLEOTIDE SEQUENCE [LARGE SCALE GENOMIC DNA]</scope>
    <source>
        <strain evidence="4 5">DSM 15937</strain>
    </source>
</reference>
<keyword evidence="5" id="KW-1185">Reference proteome</keyword>
<feature type="domain" description="Apiosidase-like catalytic" evidence="3">
    <location>
        <begin position="38"/>
        <end position="371"/>
    </location>
</feature>
<evidence type="ECO:0000313" key="5">
    <source>
        <dbReference type="Proteomes" id="UP000198382"/>
    </source>
</evidence>
<comment type="caution">
    <text evidence="4">The sequence shown here is derived from an EMBL/GenBank/DDBJ whole genome shotgun (WGS) entry which is preliminary data.</text>
</comment>
<keyword evidence="1" id="KW-0732">Signal</keyword>
<dbReference type="Pfam" id="PF12904">
    <property type="entry name" value="Collagen_bind_2"/>
    <property type="match status" value="1"/>
</dbReference>
<protein>
    <submittedName>
        <fullName evidence="4">Glycoside hydrolase</fullName>
    </submittedName>
</protein>
<dbReference type="PANTHER" id="PTHR37836">
    <property type="entry name" value="LMO1036 PROTEIN"/>
    <property type="match status" value="1"/>
</dbReference>
<accession>A0ABX4BVJ3</accession>
<evidence type="ECO:0000256" key="1">
    <source>
        <dbReference type="SAM" id="SignalP"/>
    </source>
</evidence>
<sequence length="472" mass="53666">MNLKIKYLYALGLSLVLTAQSGYSQSAEKGALPKIKVSKNQHYFVTENEKPFFWLGDTGWLTFGKLDRAGVDKYFKDRKAKGFNVVQVMVLHNLNAVNVYGSAALINEDVSKPFITAGNNFNSKKEYDYWDHVDYTLEVARKNGIYLAMVPVWGTNVSKGNKVSKEQAIEYATFLANRYKNKTNVIWLNGGDTHGNEFKDIWNAIGSTLKTNNPEQLVTFHPFGRTDSSDDYHTATWLDFNMFQSGHRRYDQDSIKTNFKEDNYKFVLRDFELKPTKPTLDGEPSYEGIPHGLHDTLQPKWKASDVRRYGYWSVLSGAAGYTYGHNAVMQMFRKGDKPAYGNKELWTSAINAEGAGQMVYIKKLMEEVPFLEGIPDASLVVNQGEKYDYIPAIRGEKYALLYTYNGRIIEVKSGKISGDKFEAIWYNPRNGKKTKIGTFDNKGTQNFQPAGKKEEGNDWVLILKSNKVISEK</sequence>
<evidence type="ECO:0000259" key="2">
    <source>
        <dbReference type="Pfam" id="PF12904"/>
    </source>
</evidence>